<keyword evidence="3" id="KW-0479">Metal-binding</keyword>
<evidence type="ECO:0000256" key="2">
    <source>
        <dbReference type="ARBA" id="ARBA00022714"/>
    </source>
</evidence>
<dbReference type="InterPro" id="IPR017941">
    <property type="entry name" value="Rieske_2Fe-2S"/>
</dbReference>
<dbReference type="CDD" id="cd03469">
    <property type="entry name" value="Rieske_RO_Alpha_N"/>
    <property type="match status" value="1"/>
</dbReference>
<keyword evidence="2" id="KW-0001">2Fe-2S</keyword>
<dbReference type="RefSeq" id="WP_111574365.1">
    <property type="nucleotide sequence ID" value="NZ_JBHEEY010000003.1"/>
</dbReference>
<dbReference type="GO" id="GO:0051537">
    <property type="term" value="F:2 iron, 2 sulfur cluster binding"/>
    <property type="evidence" value="ECO:0007669"/>
    <property type="project" value="UniProtKB-KW"/>
</dbReference>
<organism evidence="8 9">
    <name type="scientific">Falsochrobactrum ovis</name>
    <dbReference type="NCBI Taxonomy" id="1293442"/>
    <lineage>
        <taxon>Bacteria</taxon>
        <taxon>Pseudomonadati</taxon>
        <taxon>Pseudomonadota</taxon>
        <taxon>Alphaproteobacteria</taxon>
        <taxon>Hyphomicrobiales</taxon>
        <taxon>Brucellaceae</taxon>
        <taxon>Falsochrobactrum</taxon>
    </lineage>
</organism>
<evidence type="ECO:0000256" key="5">
    <source>
        <dbReference type="ARBA" id="ARBA00023004"/>
    </source>
</evidence>
<dbReference type="Gene3D" id="3.90.380.10">
    <property type="entry name" value="Naphthalene 1,2-dioxygenase Alpha Subunit, Chain A, domain 1"/>
    <property type="match status" value="1"/>
</dbReference>
<dbReference type="SUPFAM" id="SSF50022">
    <property type="entry name" value="ISP domain"/>
    <property type="match status" value="1"/>
</dbReference>
<comment type="cofactor">
    <cofactor evidence="1">
        <name>Fe cation</name>
        <dbReference type="ChEBI" id="CHEBI:24875"/>
    </cofactor>
</comment>
<feature type="domain" description="Rieske" evidence="7">
    <location>
        <begin position="43"/>
        <end position="149"/>
    </location>
</feature>
<dbReference type="InterPro" id="IPR015879">
    <property type="entry name" value="Ring_hydroxy_dOase_asu_C_dom"/>
</dbReference>
<keyword evidence="5" id="KW-0408">Iron</keyword>
<dbReference type="PROSITE" id="PS51296">
    <property type="entry name" value="RIESKE"/>
    <property type="match status" value="1"/>
</dbReference>
<keyword evidence="6" id="KW-0411">Iron-sulfur</keyword>
<dbReference type="Proteomes" id="UP000249453">
    <property type="component" value="Unassembled WGS sequence"/>
</dbReference>
<dbReference type="InterPro" id="IPR001663">
    <property type="entry name" value="Rng_hydr_dOase-A"/>
</dbReference>
<dbReference type="AlphaFoldDB" id="A0A364JXF5"/>
<evidence type="ECO:0000256" key="1">
    <source>
        <dbReference type="ARBA" id="ARBA00001962"/>
    </source>
</evidence>
<dbReference type="OrthoDB" id="7456916at2"/>
<evidence type="ECO:0000259" key="7">
    <source>
        <dbReference type="PROSITE" id="PS51296"/>
    </source>
</evidence>
<dbReference type="Gene3D" id="2.102.10.10">
    <property type="entry name" value="Rieske [2Fe-2S] iron-sulphur domain"/>
    <property type="match status" value="1"/>
</dbReference>
<gene>
    <name evidence="8" type="ORF">C7374_102108</name>
</gene>
<name>A0A364JXF5_9HYPH</name>
<dbReference type="InterPro" id="IPR036922">
    <property type="entry name" value="Rieske_2Fe-2S_sf"/>
</dbReference>
<dbReference type="EMBL" id="QLMK01000002">
    <property type="protein sequence ID" value="RAK32112.1"/>
    <property type="molecule type" value="Genomic_DNA"/>
</dbReference>
<evidence type="ECO:0000313" key="8">
    <source>
        <dbReference type="EMBL" id="RAK32112.1"/>
    </source>
</evidence>
<dbReference type="GO" id="GO:0016491">
    <property type="term" value="F:oxidoreductase activity"/>
    <property type="evidence" value="ECO:0007669"/>
    <property type="project" value="UniProtKB-KW"/>
</dbReference>
<proteinExistence type="predicted"/>
<dbReference type="SUPFAM" id="SSF55961">
    <property type="entry name" value="Bet v1-like"/>
    <property type="match status" value="1"/>
</dbReference>
<keyword evidence="9" id="KW-1185">Reference proteome</keyword>
<dbReference type="Pfam" id="PF00848">
    <property type="entry name" value="Ring_hydroxyl_A"/>
    <property type="match status" value="1"/>
</dbReference>
<keyword evidence="4" id="KW-0560">Oxidoreductase</keyword>
<comment type="caution">
    <text evidence="8">The sequence shown here is derived from an EMBL/GenBank/DDBJ whole genome shotgun (WGS) entry which is preliminary data.</text>
</comment>
<evidence type="ECO:0000256" key="4">
    <source>
        <dbReference type="ARBA" id="ARBA00023002"/>
    </source>
</evidence>
<dbReference type="PANTHER" id="PTHR43756:SF5">
    <property type="entry name" value="CHOLINE MONOOXYGENASE, CHLOROPLASTIC"/>
    <property type="match status" value="1"/>
</dbReference>
<dbReference type="CDD" id="cd08884">
    <property type="entry name" value="RHO_alpha_C_GbcA-like"/>
    <property type="match status" value="1"/>
</dbReference>
<sequence>MDVRNEMLGLLAGRDPNFSLQQKFYTDPEFYKLDLENIFYRDWLFVGHDCELPKTGSYMTVQIGAYPVIIVRDGQGDIRAFHNSCRHRGSRICSAEKGTTAKLVCPYHQWTYELDGRLLFARQVGPDFNPAEYGLKPVHCESIAGYIYICLADDAPDFASFRSTVEPYLAPHNIKDAKVAFESTIIEKGNWKLVWENNRECYHCAANHPELCRTYPEAPTATGVQGMLDDPEINELWRNCEAIGLPSRFQISEDGRHRIARIPLLHEAVSYTLSGKPAVKKPLSDQVAGDTNIGAMLLFNYPSTWNHLMADHAISFRVLPIGPGETQLTTKWLVHKDAVENVDYNLDELTHVWMQTNDQDRRIVEENAIGINSPAYEPGPYSVEHEGGVMQFLEWYANTIIPRLRGDTAKIGKAA</sequence>
<protein>
    <submittedName>
        <fullName evidence="8">Rieske 2Fe-2S family protein</fullName>
    </submittedName>
</protein>
<accession>A0A364JXF5</accession>
<dbReference type="Pfam" id="PF00355">
    <property type="entry name" value="Rieske"/>
    <property type="match status" value="1"/>
</dbReference>
<reference evidence="8 9" key="1">
    <citation type="submission" date="2018-06" db="EMBL/GenBank/DDBJ databases">
        <title>Genomic Encyclopedia of Type Strains, Phase IV (KMG-IV): sequencing the most valuable type-strain genomes for metagenomic binning, comparative biology and taxonomic classification.</title>
        <authorList>
            <person name="Goeker M."/>
        </authorList>
    </citation>
    <scope>NUCLEOTIDE SEQUENCE [LARGE SCALE GENOMIC DNA]</scope>
    <source>
        <strain evidence="8 9">DSM 26720</strain>
    </source>
</reference>
<dbReference type="PANTHER" id="PTHR43756">
    <property type="entry name" value="CHOLINE MONOOXYGENASE, CHLOROPLASTIC"/>
    <property type="match status" value="1"/>
</dbReference>
<evidence type="ECO:0000313" key="9">
    <source>
        <dbReference type="Proteomes" id="UP000249453"/>
    </source>
</evidence>
<dbReference type="PRINTS" id="PR00090">
    <property type="entry name" value="RNGDIOXGNASE"/>
</dbReference>
<evidence type="ECO:0000256" key="6">
    <source>
        <dbReference type="ARBA" id="ARBA00023014"/>
    </source>
</evidence>
<dbReference type="GO" id="GO:0005506">
    <property type="term" value="F:iron ion binding"/>
    <property type="evidence" value="ECO:0007669"/>
    <property type="project" value="InterPro"/>
</dbReference>
<evidence type="ECO:0000256" key="3">
    <source>
        <dbReference type="ARBA" id="ARBA00022723"/>
    </source>
</evidence>